<accession>A0A438I3U1</accession>
<proteinExistence type="predicted"/>
<feature type="compositionally biased region" description="Polar residues" evidence="2">
    <location>
        <begin position="47"/>
        <end position="57"/>
    </location>
</feature>
<protein>
    <submittedName>
        <fullName evidence="3">Uncharacterized protein</fullName>
    </submittedName>
</protein>
<dbReference type="Proteomes" id="UP000288805">
    <property type="component" value="Unassembled WGS sequence"/>
</dbReference>
<organism evidence="3 4">
    <name type="scientific">Vitis vinifera</name>
    <name type="common">Grape</name>
    <dbReference type="NCBI Taxonomy" id="29760"/>
    <lineage>
        <taxon>Eukaryota</taxon>
        <taxon>Viridiplantae</taxon>
        <taxon>Streptophyta</taxon>
        <taxon>Embryophyta</taxon>
        <taxon>Tracheophyta</taxon>
        <taxon>Spermatophyta</taxon>
        <taxon>Magnoliopsida</taxon>
        <taxon>eudicotyledons</taxon>
        <taxon>Gunneridae</taxon>
        <taxon>Pentapetalae</taxon>
        <taxon>rosids</taxon>
        <taxon>Vitales</taxon>
        <taxon>Vitaceae</taxon>
        <taxon>Viteae</taxon>
        <taxon>Vitis</taxon>
    </lineage>
</organism>
<feature type="region of interest" description="Disordered" evidence="2">
    <location>
        <begin position="1"/>
        <end position="61"/>
    </location>
</feature>
<gene>
    <name evidence="3" type="ORF">CK203_035457</name>
</gene>
<dbReference type="AlphaFoldDB" id="A0A438I3U1"/>
<feature type="coiled-coil region" evidence="1">
    <location>
        <begin position="158"/>
        <end position="185"/>
    </location>
</feature>
<evidence type="ECO:0000256" key="1">
    <source>
        <dbReference type="SAM" id="Coils"/>
    </source>
</evidence>
<evidence type="ECO:0000313" key="4">
    <source>
        <dbReference type="Proteomes" id="UP000288805"/>
    </source>
</evidence>
<keyword evidence="1" id="KW-0175">Coiled coil</keyword>
<comment type="caution">
    <text evidence="3">The sequence shown here is derived from an EMBL/GenBank/DDBJ whole genome shotgun (WGS) entry which is preliminary data.</text>
</comment>
<evidence type="ECO:0000313" key="3">
    <source>
        <dbReference type="EMBL" id="RVW91361.1"/>
    </source>
</evidence>
<dbReference type="EMBL" id="QGNW01000147">
    <property type="protein sequence ID" value="RVW91361.1"/>
    <property type="molecule type" value="Genomic_DNA"/>
</dbReference>
<sequence>MAHPDEASSSAATAVQPDTAGSDAAATTRPEVPGLSAATVAQPGLTAHSNAPTTMETRGTEGVPEAAIDEKASDKKSSPATTVPLRWEEMMEMLKGVPCFTDAEAHSTRMSDFFSLAKRKWTIPETAEVVMAGIRYMMHMREQLFKQLEVAEAMRAFISHHLGDVEEMRSRLKKVEAELATAQKVVADGAEKLSQLLRGGDGAGIAAQKKELETEYQRQVDEMYFFDYRCCMKKNGIMHDVLSLPCDDEDVIPGGPPC</sequence>
<reference evidence="3 4" key="1">
    <citation type="journal article" date="2018" name="PLoS Genet.">
        <title>Population sequencing reveals clonal diversity and ancestral inbreeding in the grapevine cultivar Chardonnay.</title>
        <authorList>
            <person name="Roach M.J."/>
            <person name="Johnson D.L."/>
            <person name="Bohlmann J."/>
            <person name="van Vuuren H.J."/>
            <person name="Jones S.J."/>
            <person name="Pretorius I.S."/>
            <person name="Schmidt S.A."/>
            <person name="Borneman A.R."/>
        </authorList>
    </citation>
    <scope>NUCLEOTIDE SEQUENCE [LARGE SCALE GENOMIC DNA]</scope>
    <source>
        <strain evidence="4">cv. Chardonnay</strain>
        <tissue evidence="3">Leaf</tissue>
    </source>
</reference>
<evidence type="ECO:0000256" key="2">
    <source>
        <dbReference type="SAM" id="MobiDB-lite"/>
    </source>
</evidence>
<name>A0A438I3U1_VITVI</name>